<evidence type="ECO:0000313" key="3">
    <source>
        <dbReference type="Proteomes" id="UP000293952"/>
    </source>
</evidence>
<dbReference type="Proteomes" id="UP000293952">
    <property type="component" value="Unassembled WGS sequence"/>
</dbReference>
<dbReference type="Gene3D" id="3.40.50.2000">
    <property type="entry name" value="Glycogen Phosphorylase B"/>
    <property type="match status" value="2"/>
</dbReference>
<comment type="caution">
    <text evidence="2">The sequence shown here is derived from an EMBL/GenBank/DDBJ whole genome shotgun (WGS) entry which is preliminary data.</text>
</comment>
<dbReference type="GO" id="GO:0016758">
    <property type="term" value="F:hexosyltransferase activity"/>
    <property type="evidence" value="ECO:0007669"/>
    <property type="project" value="InterPro"/>
</dbReference>
<evidence type="ECO:0000259" key="1">
    <source>
        <dbReference type="Pfam" id="PF04101"/>
    </source>
</evidence>
<feature type="domain" description="Glycosyl transferase family 28 C-terminal" evidence="1">
    <location>
        <begin position="250"/>
        <end position="295"/>
    </location>
</feature>
<name>A0A4V1WG88_9FLAO</name>
<keyword evidence="3" id="KW-1185">Reference proteome</keyword>
<protein>
    <recommendedName>
        <fullName evidence="1">Glycosyl transferase family 28 C-terminal domain-containing protein</fullName>
    </recommendedName>
</protein>
<reference evidence="2 3" key="1">
    <citation type="submission" date="2019-02" db="EMBL/GenBank/DDBJ databases">
        <title>Genome sequence of the sea-ice species Brumimicrobium glaciale.</title>
        <authorList>
            <person name="Bowman J.P."/>
        </authorList>
    </citation>
    <scope>NUCLEOTIDE SEQUENCE [LARGE SCALE GENOMIC DNA]</scope>
    <source>
        <strain evidence="2 3">IC156</strain>
    </source>
</reference>
<dbReference type="AlphaFoldDB" id="A0A4V1WG88"/>
<evidence type="ECO:0000313" key="2">
    <source>
        <dbReference type="EMBL" id="RYM35851.1"/>
    </source>
</evidence>
<dbReference type="Pfam" id="PF04101">
    <property type="entry name" value="Glyco_tran_28_C"/>
    <property type="match status" value="1"/>
</dbReference>
<dbReference type="OrthoDB" id="9803241at2"/>
<proteinExistence type="predicted"/>
<dbReference type="SUPFAM" id="SSF53756">
    <property type="entry name" value="UDP-Glycosyltransferase/glycogen phosphorylase"/>
    <property type="match status" value="1"/>
</dbReference>
<sequence>MLSPLNWGLGHVSRTVPIIQWLLANENEVIICCDESQERFYRNYFPEIWYVPHEGYPFKFKGNGNWTLDIIKNFRALHLFLQDEKRRVKDLVEKFNPDLIISDQRFGFISKKVKSVIISHQVNLPVSDWNLLAKMWNRKLLSKFNEIWIPDTIEQEFSGKLSNGNLRNKYFIGTCSRFKNVLKENSTSKVKQYKYLGIISGPAPYNKQLLDLFIKKMEQSNQKSAVIIPEELYDESLNSELITAISSPSHGEFTELLLESKTVISRAGYSTLMDLIETKNEGILIPTPGQAEQEYLSEFHENNKSWIFKTEEEFLKMELS</sequence>
<dbReference type="RefSeq" id="WP_130092217.1">
    <property type="nucleotide sequence ID" value="NZ_SETE01000001.1"/>
</dbReference>
<dbReference type="InterPro" id="IPR007235">
    <property type="entry name" value="Glyco_trans_28_C"/>
</dbReference>
<dbReference type="EMBL" id="SETE01000001">
    <property type="protein sequence ID" value="RYM35851.1"/>
    <property type="molecule type" value="Genomic_DNA"/>
</dbReference>
<gene>
    <name evidence="2" type="ORF">ERX46_02320</name>
</gene>
<organism evidence="2 3">
    <name type="scientific">Brumimicrobium glaciale</name>
    <dbReference type="NCBI Taxonomy" id="200475"/>
    <lineage>
        <taxon>Bacteria</taxon>
        <taxon>Pseudomonadati</taxon>
        <taxon>Bacteroidota</taxon>
        <taxon>Flavobacteriia</taxon>
        <taxon>Flavobacteriales</taxon>
        <taxon>Crocinitomicaceae</taxon>
        <taxon>Brumimicrobium</taxon>
    </lineage>
</organism>
<accession>A0A4V1WG88</accession>